<evidence type="ECO:0000313" key="7">
    <source>
        <dbReference type="EnsemblMetazoa" id="CLYHEMP010809.1"/>
    </source>
</evidence>
<dbReference type="GeneID" id="136805103"/>
<dbReference type="Pfam" id="PF13499">
    <property type="entry name" value="EF-hand_7"/>
    <property type="match status" value="2"/>
</dbReference>
<sequence length="245" mass="28593">MAYSIFTRDDIADFKEVFEYFDKRNRGHITRKQMVTTLRSLIPKPKENDITCLMENISFKNTVNFREYLDILHATIESNRKKQIHDKKPRRKRSHYTNLTQDQLNDIRDTFTLFDRDGDGTISVHELQDMMTSLGQRVSEADIKEMLEDTDTSADGTLDYPAFMSMMTRKSANNDLNCEIKEAFKFFDQDGDGTITKEELKICMKRIGEDLSDEDLNEMLNEADLDGNGKIEFHEFAKLITWPKS</sequence>
<feature type="domain" description="EF-hand" evidence="6">
    <location>
        <begin position="179"/>
        <end position="210"/>
    </location>
</feature>
<keyword evidence="5" id="KW-0599">Photoprotein</keyword>
<feature type="domain" description="EF-hand" evidence="6">
    <location>
        <begin position="102"/>
        <end position="137"/>
    </location>
</feature>
<keyword evidence="8" id="KW-1185">Reference proteome</keyword>
<accession>A0A7M5VGI5</accession>
<evidence type="ECO:0000256" key="5">
    <source>
        <dbReference type="ARBA" id="ARBA00023262"/>
    </source>
</evidence>
<feature type="domain" description="EF-hand" evidence="6">
    <location>
        <begin position="138"/>
        <end position="173"/>
    </location>
</feature>
<dbReference type="EnsemblMetazoa" id="CLYHEMT010809.1">
    <property type="protein sequence ID" value="CLYHEMP010809.1"/>
    <property type="gene ID" value="CLYHEMG010809"/>
</dbReference>
<evidence type="ECO:0000256" key="3">
    <source>
        <dbReference type="ARBA" id="ARBA00022837"/>
    </source>
</evidence>
<evidence type="ECO:0000313" key="8">
    <source>
        <dbReference type="Proteomes" id="UP000594262"/>
    </source>
</evidence>
<dbReference type="CDD" id="cd00051">
    <property type="entry name" value="EFh"/>
    <property type="match status" value="2"/>
</dbReference>
<dbReference type="RefSeq" id="XP_066917765.1">
    <property type="nucleotide sequence ID" value="XM_067061664.1"/>
</dbReference>
<dbReference type="AlphaFoldDB" id="A0A7M5VGI5"/>
<evidence type="ECO:0000259" key="6">
    <source>
        <dbReference type="PROSITE" id="PS50222"/>
    </source>
</evidence>
<dbReference type="Gene3D" id="1.10.238.10">
    <property type="entry name" value="EF-hand"/>
    <property type="match status" value="3"/>
</dbReference>
<dbReference type="GO" id="GO:0005509">
    <property type="term" value="F:calcium ion binding"/>
    <property type="evidence" value="ECO:0007669"/>
    <property type="project" value="InterPro"/>
</dbReference>
<dbReference type="InterPro" id="IPR011992">
    <property type="entry name" value="EF-hand-dom_pair"/>
</dbReference>
<evidence type="ECO:0000256" key="4">
    <source>
        <dbReference type="ARBA" id="ARBA00023223"/>
    </source>
</evidence>
<reference evidence="7" key="1">
    <citation type="submission" date="2021-01" db="UniProtKB">
        <authorList>
            <consortium name="EnsemblMetazoa"/>
        </authorList>
    </citation>
    <scope>IDENTIFICATION</scope>
</reference>
<comment type="similarity">
    <text evidence="1">Belongs to the aequorin family.</text>
</comment>
<keyword evidence="2" id="KW-0677">Repeat</keyword>
<organism evidence="7 8">
    <name type="scientific">Clytia hemisphaerica</name>
    <dbReference type="NCBI Taxonomy" id="252671"/>
    <lineage>
        <taxon>Eukaryota</taxon>
        <taxon>Metazoa</taxon>
        <taxon>Cnidaria</taxon>
        <taxon>Hydrozoa</taxon>
        <taxon>Hydroidolina</taxon>
        <taxon>Leptothecata</taxon>
        <taxon>Obeliida</taxon>
        <taxon>Clytiidae</taxon>
        <taxon>Clytia</taxon>
    </lineage>
</organism>
<dbReference type="PANTHER" id="PTHR23048:SF0">
    <property type="entry name" value="CALMODULIN LIKE 3"/>
    <property type="match status" value="1"/>
</dbReference>
<dbReference type="PANTHER" id="PTHR23048">
    <property type="entry name" value="MYOSIN LIGHT CHAIN 1, 3"/>
    <property type="match status" value="1"/>
</dbReference>
<dbReference type="GO" id="GO:0016460">
    <property type="term" value="C:myosin II complex"/>
    <property type="evidence" value="ECO:0007669"/>
    <property type="project" value="TreeGrafter"/>
</dbReference>
<dbReference type="InterPro" id="IPR018247">
    <property type="entry name" value="EF_Hand_1_Ca_BS"/>
</dbReference>
<dbReference type="PROSITE" id="PS50222">
    <property type="entry name" value="EF_HAND_2"/>
    <property type="match status" value="5"/>
</dbReference>
<feature type="domain" description="EF-hand" evidence="6">
    <location>
        <begin position="9"/>
        <end position="44"/>
    </location>
</feature>
<keyword evidence="3" id="KW-0106">Calcium</keyword>
<proteinExistence type="inferred from homology"/>
<dbReference type="InterPro" id="IPR050230">
    <property type="entry name" value="CALM/Myosin/TropC-like"/>
</dbReference>
<feature type="domain" description="EF-hand" evidence="6">
    <location>
        <begin position="211"/>
        <end position="245"/>
    </location>
</feature>
<dbReference type="GO" id="GO:0008218">
    <property type="term" value="P:bioluminescence"/>
    <property type="evidence" value="ECO:0007669"/>
    <property type="project" value="UniProtKB-KW"/>
</dbReference>
<dbReference type="SMART" id="SM00054">
    <property type="entry name" value="EFh"/>
    <property type="match status" value="5"/>
</dbReference>
<dbReference type="InterPro" id="IPR002048">
    <property type="entry name" value="EF_hand_dom"/>
</dbReference>
<name>A0A7M5VGI5_9CNID</name>
<evidence type="ECO:0000256" key="2">
    <source>
        <dbReference type="ARBA" id="ARBA00022737"/>
    </source>
</evidence>
<dbReference type="FunFam" id="1.10.238.10:FF:000001">
    <property type="entry name" value="Calmodulin 1"/>
    <property type="match status" value="1"/>
</dbReference>
<keyword evidence="4" id="KW-0455">Luminescence</keyword>
<protein>
    <recommendedName>
        <fullName evidence="6">EF-hand domain-containing protein</fullName>
    </recommendedName>
</protein>
<dbReference type="PROSITE" id="PS00018">
    <property type="entry name" value="EF_HAND_1"/>
    <property type="match status" value="3"/>
</dbReference>
<dbReference type="Proteomes" id="UP000594262">
    <property type="component" value="Unplaced"/>
</dbReference>
<dbReference type="OrthoDB" id="6021196at2759"/>
<evidence type="ECO:0000256" key="1">
    <source>
        <dbReference type="ARBA" id="ARBA00007828"/>
    </source>
</evidence>
<dbReference type="SUPFAM" id="SSF47473">
    <property type="entry name" value="EF-hand"/>
    <property type="match status" value="2"/>
</dbReference>